<keyword evidence="3" id="KW-1185">Reference proteome</keyword>
<dbReference type="SUPFAM" id="SSF55874">
    <property type="entry name" value="ATPase domain of HSP90 chaperone/DNA topoisomerase II/histidine kinase"/>
    <property type="match status" value="2"/>
</dbReference>
<organism evidence="2 3">
    <name type="scientific">Sphingobacterium corticibacterium</name>
    <dbReference type="NCBI Taxonomy" id="2484746"/>
    <lineage>
        <taxon>Bacteria</taxon>
        <taxon>Pseudomonadati</taxon>
        <taxon>Bacteroidota</taxon>
        <taxon>Sphingobacteriia</taxon>
        <taxon>Sphingobacteriales</taxon>
        <taxon>Sphingobacteriaceae</taxon>
        <taxon>Sphingobacterium</taxon>
    </lineage>
</organism>
<comment type="caution">
    <text evidence="2">The sequence shown here is derived from an EMBL/GenBank/DDBJ whole genome shotgun (WGS) entry which is preliminary data.</text>
</comment>
<evidence type="ECO:0000313" key="3">
    <source>
        <dbReference type="Proteomes" id="UP000292855"/>
    </source>
</evidence>
<feature type="domain" description="Histidine kinase/HSP90-like ATPase" evidence="1">
    <location>
        <begin position="602"/>
        <end position="698"/>
    </location>
</feature>
<dbReference type="Gene3D" id="3.30.565.10">
    <property type="entry name" value="Histidine kinase-like ATPase, C-terminal domain"/>
    <property type="match status" value="2"/>
</dbReference>
<evidence type="ECO:0000313" key="2">
    <source>
        <dbReference type="EMBL" id="RZF62197.1"/>
    </source>
</evidence>
<dbReference type="InterPro" id="IPR036890">
    <property type="entry name" value="HATPase_C_sf"/>
</dbReference>
<dbReference type="AlphaFoldDB" id="A0A4Q6XZA0"/>
<proteinExistence type="predicted"/>
<dbReference type="Proteomes" id="UP000292855">
    <property type="component" value="Unassembled WGS sequence"/>
</dbReference>
<dbReference type="EMBL" id="SGIT01000001">
    <property type="protein sequence ID" value="RZF62197.1"/>
    <property type="molecule type" value="Genomic_DNA"/>
</dbReference>
<keyword evidence="2" id="KW-0067">ATP-binding</keyword>
<dbReference type="Pfam" id="PF02518">
    <property type="entry name" value="HATPase_c"/>
    <property type="match status" value="1"/>
</dbReference>
<evidence type="ECO:0000259" key="1">
    <source>
        <dbReference type="Pfam" id="PF02518"/>
    </source>
</evidence>
<sequence length="721" mass="82074">MSTQTSTHNIKAKSHILSLLGDELIGSDSLAIFELVKNAYDADAEEVIVEFINLNQSNQQIIIEDDGHGMTNKIIQDVWLTIGTDFKRGKNRKESKKFNRVSFGNKGVGRLAVHKLAKKITLETQAEGEMFSSRLTIDWAELIASKEYIQDLEVALETIADQLFKKGKGTRIILDKLTTKKWTKKALKDLVRKIDNIKNPFSPNPNFNIKIKANDFHQEWISEVTKSNDILKDSLYQFGFKIKVSDNAKETFAKFLWRYSFNPPSQTGISKRTARNTDSVNLHIGELYKDLDGEEEYNRYLRNKDLIDIGIIKGKFYVFNQNSILLKMDFGGQINAVKQFIKDNSGVKIFRDNIRVYNYGEPYDDWLGLDLDKIQRAGDHFGKKVTIGAIELNLKLSNDGLIEKTNREGFIDNIPFNRFQLLVKEVFNFFEREAGNDKDSVEAFLEQTRPVKKIGFGETIKELESKIKDKNLEKELAPLLIRVDKDYTEMRDIMVNSGMTGLNLGVAFHEVDREIRFINADLNSNNVDIEEVKDKVRNLIQILESLSPILRQNKSSLSSAKKVVEIAKKRNSNRFNFHKIVFSSPVLTEENEDFSFKVPTNLLISAISNIIDNAIYWTRTQSDFVKNVGEQYKPAIYIGTDLFTFEGPSIIIADNGPGFSSEPEYLTQPFKTKKEGGMGLGLYFADLVMNMIGGKLLFPDNSDLEIPKVYNGACIALVFPK</sequence>
<dbReference type="OrthoDB" id="9816482at2"/>
<name>A0A4Q6XZA0_9SPHI</name>
<dbReference type="InterPro" id="IPR003594">
    <property type="entry name" value="HATPase_dom"/>
</dbReference>
<dbReference type="GO" id="GO:0005524">
    <property type="term" value="F:ATP binding"/>
    <property type="evidence" value="ECO:0007669"/>
    <property type="project" value="UniProtKB-KW"/>
</dbReference>
<dbReference type="Pfam" id="PF13589">
    <property type="entry name" value="HATPase_c_3"/>
    <property type="match status" value="1"/>
</dbReference>
<keyword evidence="2" id="KW-0547">Nucleotide-binding</keyword>
<gene>
    <name evidence="2" type="ORF">EWE74_05160</name>
</gene>
<reference evidence="2 3" key="1">
    <citation type="submission" date="2019-02" db="EMBL/GenBank/DDBJ databases">
        <authorList>
            <person name="Li Y."/>
        </authorList>
    </citation>
    <scope>NUCLEOTIDE SEQUENCE [LARGE SCALE GENOMIC DNA]</scope>
    <source>
        <strain evidence="2 3">30C10-4-7</strain>
    </source>
</reference>
<accession>A0A4Q6XZA0</accession>
<dbReference type="RefSeq" id="WP_130140426.1">
    <property type="nucleotide sequence ID" value="NZ_SGIT01000001.1"/>
</dbReference>
<protein>
    <submittedName>
        <fullName evidence="2">ATP-binding protein</fullName>
    </submittedName>
</protein>